<dbReference type="Gene3D" id="3.40.50.300">
    <property type="entry name" value="P-loop containing nucleotide triphosphate hydrolases"/>
    <property type="match status" value="2"/>
</dbReference>
<dbReference type="AlphaFoldDB" id="A0A553NDB8"/>
<name>A0A553NDB8_TIGCA</name>
<dbReference type="SUPFAM" id="SSF52540">
    <property type="entry name" value="P-loop containing nucleoside triphosphate hydrolases"/>
    <property type="match status" value="1"/>
</dbReference>
<dbReference type="PANTHER" id="PTHR33844:SF1">
    <property type="entry name" value="SULFOTRANSFERASE DOMAIN-CONTAINING PROTEIN"/>
    <property type="match status" value="1"/>
</dbReference>
<comment type="caution">
    <text evidence="1">The sequence shown here is derived from an EMBL/GenBank/DDBJ whole genome shotgun (WGS) entry which is preliminary data.</text>
</comment>
<dbReference type="PANTHER" id="PTHR33844">
    <property type="entry name" value="SULFOTRANSFER_1 DOMAIN-CONTAINING PROTEIN"/>
    <property type="match status" value="1"/>
</dbReference>
<organism evidence="1 2">
    <name type="scientific">Tigriopus californicus</name>
    <name type="common">Marine copepod</name>
    <dbReference type="NCBI Taxonomy" id="6832"/>
    <lineage>
        <taxon>Eukaryota</taxon>
        <taxon>Metazoa</taxon>
        <taxon>Ecdysozoa</taxon>
        <taxon>Arthropoda</taxon>
        <taxon>Crustacea</taxon>
        <taxon>Multicrustacea</taxon>
        <taxon>Hexanauplia</taxon>
        <taxon>Copepoda</taxon>
        <taxon>Harpacticoida</taxon>
        <taxon>Harpacticidae</taxon>
        <taxon>Tigriopus</taxon>
    </lineage>
</organism>
<dbReference type="STRING" id="6832.A0A553NDB8"/>
<sequence length="688" mass="78528">MLRYTLLRVALVISKYVNAFLKVIAGFSLFSGNLGEVQQAKRYRDKCVHRLKIHCRASMSDIGGFDSKSLFLSHLSYQSIGYLRKDEVSLAFLSKSHAYFVETRPGCNIYDTTNHPFLYAAQFQLAETIVRVSLEHFVQFSQELGDPEANVISLYSTGRCGSTLLTQMMEGVPNTIVMSEPMFQTNLLMDSKGELINTRTTHDMKEIIRAGYRVQCKPITTRQVDSFVLKSVSLVVKTAAQTQEACPFVKNVFMHRSPKPNIQSFRAMMGILKWALGFSLHSGRVSERIESECNYRKAVHRQKINWRADLGEVSPKSTQSFLLSHIGYESVDILKRDEATLLFATPTRAYFVLSPPNFDVYDTTKGVFCFVVQFSSATELLSLPLKDFLRFTNDLGDPKANVVLLSNTGRCGSTILTQMLEEVPKTLVMSEPFYFMSLVGLLDSKHPKTPLDIQADPNLLVQAGFRAQCKPWIKKQVDHVFIKSLSVTITQSAFIARCFPAVHHLFMFREPRSHMKSFFAVYQSLPRIISQVFLRFTLKEFLAQLCPADTKYGYAVEELKNIAAREFHTYKPFLVWWCLHVLNYVEYSERGWIQSFGFAYEELMDNPRDILVKILTHCGMPLTHVDACLRTMDQDSQRGSSLSRDKLKKLRTLKFTSEDVLEMNDIMAKLDFPTVENYLEIVRKNSAA</sequence>
<evidence type="ECO:0008006" key="3">
    <source>
        <dbReference type="Google" id="ProtNLM"/>
    </source>
</evidence>
<proteinExistence type="predicted"/>
<evidence type="ECO:0000313" key="2">
    <source>
        <dbReference type="Proteomes" id="UP000318571"/>
    </source>
</evidence>
<protein>
    <recommendedName>
        <fullName evidence="3">Sulfotransferase domain-containing protein</fullName>
    </recommendedName>
</protein>
<evidence type="ECO:0000313" key="1">
    <source>
        <dbReference type="EMBL" id="TRY63442.1"/>
    </source>
</evidence>
<dbReference type="EMBL" id="VCGU01000458">
    <property type="protein sequence ID" value="TRY63442.1"/>
    <property type="molecule type" value="Genomic_DNA"/>
</dbReference>
<accession>A0A553NDB8</accession>
<dbReference type="Proteomes" id="UP000318571">
    <property type="component" value="Chromosome 10"/>
</dbReference>
<dbReference type="InterPro" id="IPR027417">
    <property type="entry name" value="P-loop_NTPase"/>
</dbReference>
<keyword evidence="2" id="KW-1185">Reference proteome</keyword>
<reference evidence="1 2" key="1">
    <citation type="journal article" date="2018" name="Nat. Ecol. Evol.">
        <title>Genomic signatures of mitonuclear coevolution across populations of Tigriopus californicus.</title>
        <authorList>
            <person name="Barreto F.S."/>
            <person name="Watson E.T."/>
            <person name="Lima T.G."/>
            <person name="Willett C.S."/>
            <person name="Edmands S."/>
            <person name="Li W."/>
            <person name="Burton R.S."/>
        </authorList>
    </citation>
    <scope>NUCLEOTIDE SEQUENCE [LARGE SCALE GENOMIC DNA]</scope>
    <source>
        <strain evidence="1 2">San Diego</strain>
    </source>
</reference>
<gene>
    <name evidence="1" type="ORF">TCAL_16609</name>
</gene>